<proteinExistence type="predicted"/>
<name>A0A0D1ILV3_BACIU</name>
<keyword evidence="1" id="KW-0812">Transmembrane</keyword>
<evidence type="ECO:0000313" key="2">
    <source>
        <dbReference type="EMBL" id="KIU10068.1"/>
    </source>
</evidence>
<reference evidence="2 4" key="1">
    <citation type="submission" date="2014-12" db="EMBL/GenBank/DDBJ databases">
        <title>Comparative genome analysis of Bacillus coagulans HM-08, Clostridium butyricum HM-68, Bacillus subtilis HM-66 and Bacillus licheniformis BL-09.</title>
        <authorList>
            <person name="Zhang H."/>
        </authorList>
    </citation>
    <scope>NUCLEOTIDE SEQUENCE [LARGE SCALE GENOMIC DNA]</scope>
    <source>
        <strain evidence="2 4">HM-66</strain>
    </source>
</reference>
<dbReference type="EMBL" id="CP120576">
    <property type="protein sequence ID" value="WEY85301.1"/>
    <property type="molecule type" value="Genomic_DNA"/>
</dbReference>
<dbReference type="AlphaFoldDB" id="A0A0D1ILV3"/>
<keyword evidence="1" id="KW-1133">Transmembrane helix</keyword>
<dbReference type="PATRIC" id="fig|1423.173.peg.3515"/>
<organism evidence="2 4">
    <name type="scientific">Bacillus subtilis</name>
    <dbReference type="NCBI Taxonomy" id="1423"/>
    <lineage>
        <taxon>Bacteria</taxon>
        <taxon>Bacillati</taxon>
        <taxon>Bacillota</taxon>
        <taxon>Bacilli</taxon>
        <taxon>Bacillales</taxon>
        <taxon>Bacillaceae</taxon>
        <taxon>Bacillus</taxon>
    </lineage>
</organism>
<keyword evidence="1" id="KW-0472">Membrane</keyword>
<reference evidence="3" key="2">
    <citation type="submission" date="2023-03" db="EMBL/GenBank/DDBJ databases">
        <title>Complete genome sequences of 52 Bacillus and Priestia strains isolated from West-African fermentations and 26 reference strains from the DSMZ collection.</title>
        <authorList>
            <person name="Wiedenbein E.S."/>
            <person name="Canoy T.S."/>
            <person name="Hui Y."/>
            <person name="Parkouda C."/>
            <person name="Dawende C."/>
            <person name="Ametefe E."/>
            <person name="Jespersen L."/>
            <person name="Nielsen D.S."/>
        </authorList>
    </citation>
    <scope>NUCLEOTIDE SEQUENCE</scope>
    <source>
        <strain evidence="3">PRO56</strain>
    </source>
</reference>
<evidence type="ECO:0000313" key="3">
    <source>
        <dbReference type="EMBL" id="WEY85301.1"/>
    </source>
</evidence>
<dbReference type="EMBL" id="JXBC01000006">
    <property type="protein sequence ID" value="KIU10068.1"/>
    <property type="molecule type" value="Genomic_DNA"/>
</dbReference>
<evidence type="ECO:0000256" key="1">
    <source>
        <dbReference type="SAM" id="Phobius"/>
    </source>
</evidence>
<evidence type="ECO:0000313" key="4">
    <source>
        <dbReference type="Proteomes" id="UP000032247"/>
    </source>
</evidence>
<dbReference type="Proteomes" id="UP000032247">
    <property type="component" value="Unassembled WGS sequence"/>
</dbReference>
<accession>A0A0D1ILV3</accession>
<feature type="transmembrane region" description="Helical" evidence="1">
    <location>
        <begin position="34"/>
        <end position="51"/>
    </location>
</feature>
<dbReference type="Proteomes" id="UP001214898">
    <property type="component" value="Chromosome"/>
</dbReference>
<protein>
    <submittedName>
        <fullName evidence="2">Uncharacterized protein</fullName>
    </submittedName>
</protein>
<sequence length="56" mass="6054">MRTKRVILLAVMISLVSAITVFLLNGCKVDFLDIGGTIIGCFLGIFVVIGIQKKQS</sequence>
<gene>
    <name evidence="3" type="ORF">P5633_03475</name>
    <name evidence="2" type="ORF">SC09_Contig28orf00237</name>
</gene>